<dbReference type="HOGENOM" id="CLU_051720_1_0_1"/>
<protein>
    <submittedName>
        <fullName evidence="1">Unplaced genomic scaffold PLICRscaffold_25, whole genome shotgun sequence</fullName>
    </submittedName>
</protein>
<dbReference type="EMBL" id="KN832578">
    <property type="protein sequence ID" value="KII83402.1"/>
    <property type="molecule type" value="Genomic_DNA"/>
</dbReference>
<dbReference type="Proteomes" id="UP000053263">
    <property type="component" value="Unassembled WGS sequence"/>
</dbReference>
<dbReference type="AlphaFoldDB" id="A0A0C9SQ68"/>
<dbReference type="OrthoDB" id="3014317at2759"/>
<accession>A0A0C9SQ68</accession>
<evidence type="ECO:0000313" key="1">
    <source>
        <dbReference type="EMBL" id="KII83402.1"/>
    </source>
</evidence>
<sequence length="298" mass="33189">MDPVTAAIDVSVFSQLPSELIVKILDIAAASSKHTALALCLVCSWTHKLAHRRLLDTIAVSTLPQTEAFLRAFQNPCSDLSAVRHMWLAHEVREDCMPGRLPNLAHLAITPYSLYYSLWENDSPTPPHPRPIPSIAAPNGTLRLTLIPSSFTAYALVRILEVVSVSSAPALLNSVTHLSYALFREEAYIAMMLRSQVLQVLPVFPRLTHLAVAWPHNSRLKRERLDAFCAGTAALRVVVLVMAPRARAEYVKEDPAFPESLHERYPHAYVVDDLPGEPVDVWLEEVRGGDSIWNRAVR</sequence>
<gene>
    <name evidence="1" type="ORF">PLICRDRAFT_47286</name>
</gene>
<keyword evidence="2" id="KW-1185">Reference proteome</keyword>
<name>A0A0C9SQ68_PLICR</name>
<proteinExistence type="predicted"/>
<evidence type="ECO:0000313" key="2">
    <source>
        <dbReference type="Proteomes" id="UP000053263"/>
    </source>
</evidence>
<organism evidence="1 2">
    <name type="scientific">Plicaturopsis crispa FD-325 SS-3</name>
    <dbReference type="NCBI Taxonomy" id="944288"/>
    <lineage>
        <taxon>Eukaryota</taxon>
        <taxon>Fungi</taxon>
        <taxon>Dikarya</taxon>
        <taxon>Basidiomycota</taxon>
        <taxon>Agaricomycotina</taxon>
        <taxon>Agaricomycetes</taxon>
        <taxon>Agaricomycetidae</taxon>
        <taxon>Amylocorticiales</taxon>
        <taxon>Amylocorticiaceae</taxon>
        <taxon>Plicatura</taxon>
        <taxon>Plicaturopsis crispa</taxon>
    </lineage>
</organism>
<reference evidence="1 2" key="1">
    <citation type="submission" date="2014-06" db="EMBL/GenBank/DDBJ databases">
        <title>Evolutionary Origins and Diversification of the Mycorrhizal Mutualists.</title>
        <authorList>
            <consortium name="DOE Joint Genome Institute"/>
            <consortium name="Mycorrhizal Genomics Consortium"/>
            <person name="Kohler A."/>
            <person name="Kuo A."/>
            <person name="Nagy L.G."/>
            <person name="Floudas D."/>
            <person name="Copeland A."/>
            <person name="Barry K.W."/>
            <person name="Cichocki N."/>
            <person name="Veneault-Fourrey C."/>
            <person name="LaButti K."/>
            <person name="Lindquist E.A."/>
            <person name="Lipzen A."/>
            <person name="Lundell T."/>
            <person name="Morin E."/>
            <person name="Murat C."/>
            <person name="Riley R."/>
            <person name="Ohm R."/>
            <person name="Sun H."/>
            <person name="Tunlid A."/>
            <person name="Henrissat B."/>
            <person name="Grigoriev I.V."/>
            <person name="Hibbett D.S."/>
            <person name="Martin F."/>
        </authorList>
    </citation>
    <scope>NUCLEOTIDE SEQUENCE [LARGE SCALE GENOMIC DNA]</scope>
    <source>
        <strain evidence="1 2">FD-325 SS-3</strain>
    </source>
</reference>